<evidence type="ECO:0000256" key="4">
    <source>
        <dbReference type="ARBA" id="ARBA00023237"/>
    </source>
</evidence>
<organism evidence="6 7">
    <name type="scientific">Deinococcus psychrotolerans</name>
    <dbReference type="NCBI Taxonomy" id="2489213"/>
    <lineage>
        <taxon>Bacteria</taxon>
        <taxon>Thermotogati</taxon>
        <taxon>Deinococcota</taxon>
        <taxon>Deinococci</taxon>
        <taxon>Deinococcales</taxon>
        <taxon>Deinococcaceae</taxon>
        <taxon>Deinococcus</taxon>
    </lineage>
</organism>
<evidence type="ECO:0000313" key="6">
    <source>
        <dbReference type="EMBL" id="AZI44303.1"/>
    </source>
</evidence>
<evidence type="ECO:0000256" key="2">
    <source>
        <dbReference type="ARBA" id="ARBA00004418"/>
    </source>
</evidence>
<evidence type="ECO:0000256" key="5">
    <source>
        <dbReference type="SAM" id="Phobius"/>
    </source>
</evidence>
<keyword evidence="4" id="KW-0998">Cell outer membrane</keyword>
<keyword evidence="5" id="KW-1133">Transmembrane helix</keyword>
<gene>
    <name evidence="6" type="ORF">EHF33_15550</name>
</gene>
<dbReference type="NCBIfam" id="TIGR02532">
    <property type="entry name" value="IV_pilin_GFxxxE"/>
    <property type="match status" value="1"/>
</dbReference>
<keyword evidence="5" id="KW-0812">Transmembrane</keyword>
<dbReference type="Pfam" id="PF07963">
    <property type="entry name" value="N_methyl"/>
    <property type="match status" value="1"/>
</dbReference>
<dbReference type="EMBL" id="CP034184">
    <property type="protein sequence ID" value="AZI44303.1"/>
    <property type="molecule type" value="Genomic_DNA"/>
</dbReference>
<comment type="subcellular location">
    <subcellularLocation>
        <location evidence="1">Cell outer membrane</location>
        <topology evidence="1">Single-pass membrane protein</topology>
    </subcellularLocation>
    <subcellularLocation>
        <location evidence="2">Periplasm</location>
    </subcellularLocation>
</comment>
<evidence type="ECO:0000256" key="3">
    <source>
        <dbReference type="ARBA" id="ARBA00022764"/>
    </source>
</evidence>
<reference evidence="6 7" key="1">
    <citation type="submission" date="2018-11" db="EMBL/GenBank/DDBJ databases">
        <title>Deinococcus shelandsis sp. nov., isolated from South Shetland Islands soil of Antarctica.</title>
        <authorList>
            <person name="Tian J."/>
        </authorList>
    </citation>
    <scope>NUCLEOTIDE SEQUENCE [LARGE SCALE GENOMIC DNA]</scope>
    <source>
        <strain evidence="6 7">S14-83T</strain>
    </source>
</reference>
<proteinExistence type="predicted"/>
<dbReference type="RefSeq" id="WP_124873810.1">
    <property type="nucleotide sequence ID" value="NZ_CP034184.1"/>
</dbReference>
<dbReference type="GO" id="GO:0009279">
    <property type="term" value="C:cell outer membrane"/>
    <property type="evidence" value="ECO:0007669"/>
    <property type="project" value="UniProtKB-SubCell"/>
</dbReference>
<keyword evidence="3" id="KW-0574">Periplasm</keyword>
<dbReference type="KEGG" id="dph:EHF33_15550"/>
<dbReference type="InterPro" id="IPR012902">
    <property type="entry name" value="N_methyl_site"/>
</dbReference>
<dbReference type="Proteomes" id="UP000276417">
    <property type="component" value="Chromosome 2"/>
</dbReference>
<evidence type="ECO:0000313" key="7">
    <source>
        <dbReference type="Proteomes" id="UP000276417"/>
    </source>
</evidence>
<keyword evidence="5" id="KW-0472">Membrane</keyword>
<sequence length="134" mass="13920">MKTPTAAAGFTLIEILVVIAIIGILIAVLIGNYGGVLKRGQRSVAQNHGRIASLAVTQWLSQNPIRTADTLDNADCTKPTSFVGEGTVSSYHAGDLGWPAPSSSQVTCVIHAQGRTVQVATSAADTSYINGETP</sequence>
<name>A0A3G8YH46_9DEIO</name>
<protein>
    <submittedName>
        <fullName evidence="6">Type II secretion system protein</fullName>
    </submittedName>
</protein>
<dbReference type="GO" id="GO:0042597">
    <property type="term" value="C:periplasmic space"/>
    <property type="evidence" value="ECO:0007669"/>
    <property type="project" value="UniProtKB-SubCell"/>
</dbReference>
<accession>A0A3G8YH46</accession>
<evidence type="ECO:0000256" key="1">
    <source>
        <dbReference type="ARBA" id="ARBA00004203"/>
    </source>
</evidence>
<dbReference type="AlphaFoldDB" id="A0A3G8YH46"/>
<dbReference type="PROSITE" id="PS00409">
    <property type="entry name" value="PROKAR_NTER_METHYL"/>
    <property type="match status" value="1"/>
</dbReference>
<feature type="transmembrane region" description="Helical" evidence="5">
    <location>
        <begin position="6"/>
        <end position="33"/>
    </location>
</feature>
<dbReference type="SUPFAM" id="SSF54523">
    <property type="entry name" value="Pili subunits"/>
    <property type="match status" value="1"/>
</dbReference>
<keyword evidence="7" id="KW-1185">Reference proteome</keyword>
<dbReference type="InterPro" id="IPR045584">
    <property type="entry name" value="Pilin-like"/>
</dbReference>
<dbReference type="OrthoDB" id="9946705at2"/>
<dbReference type="Gene3D" id="3.30.700.10">
    <property type="entry name" value="Glycoprotein, Type 4 Pilin"/>
    <property type="match status" value="1"/>
</dbReference>